<protein>
    <submittedName>
        <fullName evidence="1">Uncharacterized protein</fullName>
    </submittedName>
</protein>
<gene>
    <name evidence="1" type="ORF">GCM10017653_49220</name>
</gene>
<dbReference type="Proteomes" id="UP001143330">
    <property type="component" value="Unassembled WGS sequence"/>
</dbReference>
<reference evidence="1" key="2">
    <citation type="submission" date="2023-01" db="EMBL/GenBank/DDBJ databases">
        <authorList>
            <person name="Sun Q."/>
            <person name="Evtushenko L."/>
        </authorList>
    </citation>
    <scope>NUCLEOTIDE SEQUENCE</scope>
    <source>
        <strain evidence="1">VKM B-2789</strain>
    </source>
</reference>
<dbReference type="AlphaFoldDB" id="A0A9W6K141"/>
<reference evidence="1" key="1">
    <citation type="journal article" date="2014" name="Int. J. Syst. Evol. Microbiol.">
        <title>Complete genome sequence of Corynebacterium casei LMG S-19264T (=DSM 44701T), isolated from a smear-ripened cheese.</title>
        <authorList>
            <consortium name="US DOE Joint Genome Institute (JGI-PGF)"/>
            <person name="Walter F."/>
            <person name="Albersmeier A."/>
            <person name="Kalinowski J."/>
            <person name="Ruckert C."/>
        </authorList>
    </citation>
    <scope>NUCLEOTIDE SEQUENCE</scope>
    <source>
        <strain evidence="1">VKM B-2789</strain>
    </source>
</reference>
<evidence type="ECO:0000313" key="1">
    <source>
        <dbReference type="EMBL" id="GLK86852.1"/>
    </source>
</evidence>
<evidence type="ECO:0000313" key="2">
    <source>
        <dbReference type="Proteomes" id="UP001143330"/>
    </source>
</evidence>
<accession>A0A9W6K141</accession>
<proteinExistence type="predicted"/>
<keyword evidence="2" id="KW-1185">Reference proteome</keyword>
<comment type="caution">
    <text evidence="1">The sequence shown here is derived from an EMBL/GenBank/DDBJ whole genome shotgun (WGS) entry which is preliminary data.</text>
</comment>
<name>A0A9W6K141_9HYPH</name>
<sequence>MALAILGIAGAAGAFGISATLAVAPKPVLEYWATLLMEPWLPSDSRQIQMVARIAELTGSRQGAFSDQIVQVARGGRT</sequence>
<dbReference type="EMBL" id="BSFM01000022">
    <property type="protein sequence ID" value="GLK86852.1"/>
    <property type="molecule type" value="Genomic_DNA"/>
</dbReference>
<organism evidence="1 2">
    <name type="scientific">Ancylobacter defluvii</name>
    <dbReference type="NCBI Taxonomy" id="1282440"/>
    <lineage>
        <taxon>Bacteria</taxon>
        <taxon>Pseudomonadati</taxon>
        <taxon>Pseudomonadota</taxon>
        <taxon>Alphaproteobacteria</taxon>
        <taxon>Hyphomicrobiales</taxon>
        <taxon>Xanthobacteraceae</taxon>
        <taxon>Ancylobacter</taxon>
    </lineage>
</organism>